<feature type="region of interest" description="Disordered" evidence="6">
    <location>
        <begin position="9"/>
        <end position="28"/>
    </location>
</feature>
<evidence type="ECO:0000259" key="7">
    <source>
        <dbReference type="PROSITE" id="PS50048"/>
    </source>
</evidence>
<dbReference type="GO" id="GO:0008270">
    <property type="term" value="F:zinc ion binding"/>
    <property type="evidence" value="ECO:0007669"/>
    <property type="project" value="InterPro"/>
</dbReference>
<dbReference type="CDD" id="cd00067">
    <property type="entry name" value="GAL4"/>
    <property type="match status" value="1"/>
</dbReference>
<name>A0AA35QA77_9HYPO</name>
<dbReference type="EMBL" id="CABFNP030001299">
    <property type="protein sequence ID" value="CAI6098251.1"/>
    <property type="molecule type" value="Genomic_DNA"/>
</dbReference>
<dbReference type="AlphaFoldDB" id="A0AA35QA77"/>
<reference evidence="8" key="1">
    <citation type="submission" date="2023-01" db="EMBL/GenBank/DDBJ databases">
        <authorList>
            <person name="Piombo E."/>
        </authorList>
    </citation>
    <scope>NUCLEOTIDE SEQUENCE</scope>
</reference>
<feature type="compositionally biased region" description="Basic and acidic residues" evidence="6">
    <location>
        <begin position="103"/>
        <end position="112"/>
    </location>
</feature>
<feature type="domain" description="Zn(2)-C6 fungal-type" evidence="7">
    <location>
        <begin position="29"/>
        <end position="59"/>
    </location>
</feature>
<evidence type="ECO:0000313" key="9">
    <source>
        <dbReference type="Proteomes" id="UP001160390"/>
    </source>
</evidence>
<evidence type="ECO:0000256" key="2">
    <source>
        <dbReference type="ARBA" id="ARBA00022833"/>
    </source>
</evidence>
<keyword evidence="3" id="KW-0805">Transcription regulation</keyword>
<dbReference type="Pfam" id="PF00172">
    <property type="entry name" value="Zn_clus"/>
    <property type="match status" value="1"/>
</dbReference>
<evidence type="ECO:0000256" key="3">
    <source>
        <dbReference type="ARBA" id="ARBA00023015"/>
    </source>
</evidence>
<evidence type="ECO:0000256" key="6">
    <source>
        <dbReference type="SAM" id="MobiDB-lite"/>
    </source>
</evidence>
<evidence type="ECO:0000313" key="8">
    <source>
        <dbReference type="EMBL" id="CAI6098251.1"/>
    </source>
</evidence>
<dbReference type="SMART" id="SM00066">
    <property type="entry name" value="GAL4"/>
    <property type="match status" value="1"/>
</dbReference>
<dbReference type="PANTHER" id="PTHR47660">
    <property type="entry name" value="TRANSCRIPTION FACTOR WITH C2H2 AND ZN(2)-CYS(6) DNA BINDING DOMAIN (EUROFUNG)-RELATED-RELATED"/>
    <property type="match status" value="1"/>
</dbReference>
<comment type="caution">
    <text evidence="8">The sequence shown here is derived from an EMBL/GenBank/DDBJ whole genome shotgun (WGS) entry which is preliminary data.</text>
</comment>
<proteinExistence type="predicted"/>
<sequence>MDPFNAFNLSATSMDSTSMPATAASRQKSCNACVRGKRRCDKSYPKCTRCAAKGLDCVYHKVPPVRPLRATSNHNATSASNLSHHLHTAPAVTVQDSPEDGSGSDHDPHPDFDMDGLDFVGFGSSSSGPHSSSSGSTSATPGTTLELDSANLDFSVVDLLNGADVPGSSIWSLPPFGEPKADFPAPIHHMPTLQPRAQVIRRDLSALSCNTNEDECLTVDPLLIHDPQSRVGFVLKYITNLHLTFAQTRALPFLHTRLYRSNLPRTVMSAFCAATTYANRTESTKAWTYNLIAQATSDIQKDGAKAETAMDKLARTQALVIVETIRVFDGDFSLRHSAGKDRHILLEWHHELDRIREDMEIELGTPDVASREHPPATWDSWILIESLRRTCITVASFLCMVHILESTIPPMEIWKTSMLFTASKRLWSAGTSVEFYQAWREDPQWYIRDNKFDEFWQYARPEDLDEFTRLLLITQVGHDGVEHFLQGESVPVA</sequence>
<keyword evidence="4" id="KW-0804">Transcription</keyword>
<keyword evidence="9" id="KW-1185">Reference proteome</keyword>
<evidence type="ECO:0000256" key="4">
    <source>
        <dbReference type="ARBA" id="ARBA00023163"/>
    </source>
</evidence>
<dbReference type="Gene3D" id="4.10.240.10">
    <property type="entry name" value="Zn(2)-C6 fungal-type DNA-binding domain"/>
    <property type="match status" value="1"/>
</dbReference>
<dbReference type="PANTHER" id="PTHR47660:SF3">
    <property type="entry name" value="FINGER DOMAIN PROTEIN, PUTATIVE (AFU_ORTHOLOGUE AFUA_4G03310)-RELATED"/>
    <property type="match status" value="1"/>
</dbReference>
<gene>
    <name evidence="8" type="ORF">CCHLO57077_00002265</name>
</gene>
<evidence type="ECO:0000256" key="5">
    <source>
        <dbReference type="ARBA" id="ARBA00023242"/>
    </source>
</evidence>
<keyword evidence="1" id="KW-0479">Metal-binding</keyword>
<accession>A0AA35QA77</accession>
<dbReference type="Proteomes" id="UP001160390">
    <property type="component" value="Unassembled WGS sequence"/>
</dbReference>
<organism evidence="8 9">
    <name type="scientific">Clonostachys chloroleuca</name>
    <dbReference type="NCBI Taxonomy" id="1926264"/>
    <lineage>
        <taxon>Eukaryota</taxon>
        <taxon>Fungi</taxon>
        <taxon>Dikarya</taxon>
        <taxon>Ascomycota</taxon>
        <taxon>Pezizomycotina</taxon>
        <taxon>Sordariomycetes</taxon>
        <taxon>Hypocreomycetidae</taxon>
        <taxon>Hypocreales</taxon>
        <taxon>Bionectriaceae</taxon>
        <taxon>Clonostachys</taxon>
    </lineage>
</organism>
<feature type="region of interest" description="Disordered" evidence="6">
    <location>
        <begin position="93"/>
        <end position="144"/>
    </location>
</feature>
<evidence type="ECO:0000256" key="1">
    <source>
        <dbReference type="ARBA" id="ARBA00022723"/>
    </source>
</evidence>
<keyword evidence="2" id="KW-0862">Zinc</keyword>
<keyword evidence="5" id="KW-0539">Nucleus</keyword>
<protein>
    <recommendedName>
        <fullName evidence="7">Zn(2)-C6 fungal-type domain-containing protein</fullName>
    </recommendedName>
</protein>
<dbReference type="PROSITE" id="PS50048">
    <property type="entry name" value="ZN2_CY6_FUNGAL_2"/>
    <property type="match status" value="1"/>
</dbReference>
<feature type="compositionally biased region" description="Low complexity" evidence="6">
    <location>
        <begin position="123"/>
        <end position="144"/>
    </location>
</feature>
<dbReference type="InterPro" id="IPR036864">
    <property type="entry name" value="Zn2-C6_fun-type_DNA-bd_sf"/>
</dbReference>
<dbReference type="InterPro" id="IPR001138">
    <property type="entry name" value="Zn2Cys6_DnaBD"/>
</dbReference>
<dbReference type="SUPFAM" id="SSF57701">
    <property type="entry name" value="Zn2/Cys6 DNA-binding domain"/>
    <property type="match status" value="1"/>
</dbReference>
<dbReference type="GO" id="GO:0000981">
    <property type="term" value="F:DNA-binding transcription factor activity, RNA polymerase II-specific"/>
    <property type="evidence" value="ECO:0007669"/>
    <property type="project" value="InterPro"/>
</dbReference>